<name>A0A486XFF8_9GAMM</name>
<sequence>MGEYHGIVINPAEDALPLNKGQIQYLMSKFTANKQSQPTRTAQLL</sequence>
<protein>
    <submittedName>
        <fullName evidence="1">Uncharacterized protein</fullName>
    </submittedName>
</protein>
<dbReference type="AlphaFoldDB" id="A0A486XFF8"/>
<evidence type="ECO:0000313" key="1">
    <source>
        <dbReference type="EMBL" id="VHN99725.1"/>
    </source>
</evidence>
<reference evidence="1" key="1">
    <citation type="submission" date="2019-04" db="EMBL/GenBank/DDBJ databases">
        <authorList>
            <person name="Brambilla D."/>
        </authorList>
    </citation>
    <scope>NUCLEOTIDE SEQUENCE</scope>
    <source>
        <strain evidence="1">BAL1</strain>
    </source>
</reference>
<gene>
    <name evidence="1" type="ORF">BAL341_020</name>
</gene>
<accession>A0A486XFF8</accession>
<organism evidence="1">
    <name type="scientific">Rheinheimera sp. BAL341</name>
    <dbReference type="NCBI Taxonomy" id="1708203"/>
    <lineage>
        <taxon>Bacteria</taxon>
        <taxon>Pseudomonadati</taxon>
        <taxon>Pseudomonadota</taxon>
        <taxon>Gammaproteobacteria</taxon>
        <taxon>Chromatiales</taxon>
        <taxon>Chromatiaceae</taxon>
        <taxon>Rheinheimera</taxon>
    </lineage>
</organism>
<dbReference type="EMBL" id="CAAJGR010000068">
    <property type="protein sequence ID" value="VHN99725.1"/>
    <property type="molecule type" value="Genomic_DNA"/>
</dbReference>
<proteinExistence type="predicted"/>